<feature type="transmembrane region" description="Helical" evidence="7">
    <location>
        <begin position="95"/>
        <end position="120"/>
    </location>
</feature>
<evidence type="ECO:0000256" key="2">
    <source>
        <dbReference type="ARBA" id="ARBA00022448"/>
    </source>
</evidence>
<dbReference type="EMBL" id="JAJEQR010000054">
    <property type="protein sequence ID" value="MCC2232183.1"/>
    <property type="molecule type" value="Genomic_DNA"/>
</dbReference>
<dbReference type="AlphaFoldDB" id="A0AAE3ECH0"/>
<keyword evidence="5 7" id="KW-1133">Transmembrane helix</keyword>
<organism evidence="9 10">
    <name type="scientific">Hominifimenecus microfluidus</name>
    <dbReference type="NCBI Taxonomy" id="2885348"/>
    <lineage>
        <taxon>Bacteria</taxon>
        <taxon>Bacillati</taxon>
        <taxon>Bacillota</taxon>
        <taxon>Clostridia</taxon>
        <taxon>Lachnospirales</taxon>
        <taxon>Lachnospiraceae</taxon>
        <taxon>Hominifimenecus</taxon>
    </lineage>
</organism>
<feature type="transmembrane region" description="Helical" evidence="7">
    <location>
        <begin position="140"/>
        <end position="168"/>
    </location>
</feature>
<evidence type="ECO:0000256" key="4">
    <source>
        <dbReference type="ARBA" id="ARBA00022692"/>
    </source>
</evidence>
<dbReference type="SUPFAM" id="SSF161098">
    <property type="entry name" value="MetI-like"/>
    <property type="match status" value="1"/>
</dbReference>
<evidence type="ECO:0000256" key="6">
    <source>
        <dbReference type="ARBA" id="ARBA00023136"/>
    </source>
</evidence>
<dbReference type="Pfam" id="PF12911">
    <property type="entry name" value="OppC_N"/>
    <property type="match status" value="1"/>
</dbReference>
<feature type="transmembrane region" description="Helical" evidence="7">
    <location>
        <begin position="212"/>
        <end position="238"/>
    </location>
</feature>
<name>A0AAE3ECH0_9FIRM</name>
<protein>
    <submittedName>
        <fullName evidence="9">ABC transporter permease</fullName>
    </submittedName>
</protein>
<reference evidence="9" key="1">
    <citation type="submission" date="2021-10" db="EMBL/GenBank/DDBJ databases">
        <title>Anaerobic single-cell dispensing facilitates the cultivation of human gut bacteria.</title>
        <authorList>
            <person name="Afrizal A."/>
        </authorList>
    </citation>
    <scope>NUCLEOTIDE SEQUENCE</scope>
    <source>
        <strain evidence="9">CLA-AA-H215</strain>
    </source>
</reference>
<dbReference type="InterPro" id="IPR025966">
    <property type="entry name" value="OppC_N"/>
</dbReference>
<dbReference type="PANTHER" id="PTHR43386">
    <property type="entry name" value="OLIGOPEPTIDE TRANSPORT SYSTEM PERMEASE PROTEIN APPC"/>
    <property type="match status" value="1"/>
</dbReference>
<dbReference type="InterPro" id="IPR000515">
    <property type="entry name" value="MetI-like"/>
</dbReference>
<dbReference type="InterPro" id="IPR035906">
    <property type="entry name" value="MetI-like_sf"/>
</dbReference>
<dbReference type="Pfam" id="PF00528">
    <property type="entry name" value="BPD_transp_1"/>
    <property type="match status" value="1"/>
</dbReference>
<keyword evidence="4 7" id="KW-0812">Transmembrane</keyword>
<dbReference type="GO" id="GO:0055085">
    <property type="term" value="P:transmembrane transport"/>
    <property type="evidence" value="ECO:0007669"/>
    <property type="project" value="InterPro"/>
</dbReference>
<evidence type="ECO:0000259" key="8">
    <source>
        <dbReference type="PROSITE" id="PS50928"/>
    </source>
</evidence>
<dbReference type="InterPro" id="IPR050366">
    <property type="entry name" value="BP-dependent_transpt_permease"/>
</dbReference>
<dbReference type="GO" id="GO:0005886">
    <property type="term" value="C:plasma membrane"/>
    <property type="evidence" value="ECO:0007669"/>
    <property type="project" value="UniProtKB-SubCell"/>
</dbReference>
<evidence type="ECO:0000313" key="9">
    <source>
        <dbReference type="EMBL" id="MCC2232183.1"/>
    </source>
</evidence>
<dbReference type="PANTHER" id="PTHR43386:SF1">
    <property type="entry name" value="D,D-DIPEPTIDE TRANSPORT SYSTEM PERMEASE PROTEIN DDPC-RELATED"/>
    <property type="match status" value="1"/>
</dbReference>
<comment type="caution">
    <text evidence="9">The sequence shown here is derived from an EMBL/GenBank/DDBJ whole genome shotgun (WGS) entry which is preliminary data.</text>
</comment>
<proteinExistence type="inferred from homology"/>
<feature type="transmembrane region" description="Helical" evidence="7">
    <location>
        <begin position="258"/>
        <end position="280"/>
    </location>
</feature>
<comment type="similarity">
    <text evidence="7">Belongs to the binding-protein-dependent transport system permease family.</text>
</comment>
<keyword evidence="6 7" id="KW-0472">Membrane</keyword>
<dbReference type="PROSITE" id="PS50928">
    <property type="entry name" value="ABC_TM1"/>
    <property type="match status" value="1"/>
</dbReference>
<keyword evidence="10" id="KW-1185">Reference proteome</keyword>
<evidence type="ECO:0000256" key="5">
    <source>
        <dbReference type="ARBA" id="ARBA00022989"/>
    </source>
</evidence>
<evidence type="ECO:0000256" key="3">
    <source>
        <dbReference type="ARBA" id="ARBA00022475"/>
    </source>
</evidence>
<feature type="transmembrane region" description="Helical" evidence="7">
    <location>
        <begin position="30"/>
        <end position="52"/>
    </location>
</feature>
<gene>
    <name evidence="9" type="ORF">LKD81_14465</name>
</gene>
<evidence type="ECO:0000256" key="1">
    <source>
        <dbReference type="ARBA" id="ARBA00004651"/>
    </source>
</evidence>
<comment type="subcellular location">
    <subcellularLocation>
        <location evidence="1 7">Cell membrane</location>
        <topology evidence="1 7">Multi-pass membrane protein</topology>
    </subcellularLocation>
</comment>
<evidence type="ECO:0000256" key="7">
    <source>
        <dbReference type="RuleBase" id="RU363032"/>
    </source>
</evidence>
<dbReference type="CDD" id="cd06261">
    <property type="entry name" value="TM_PBP2"/>
    <property type="match status" value="1"/>
</dbReference>
<feature type="domain" description="ABC transmembrane type-1" evidence="8">
    <location>
        <begin position="91"/>
        <end position="280"/>
    </location>
</feature>
<dbReference type="Gene3D" id="1.10.3720.10">
    <property type="entry name" value="MetI-like"/>
    <property type="match status" value="1"/>
</dbReference>
<dbReference type="RefSeq" id="WP_308454619.1">
    <property type="nucleotide sequence ID" value="NZ_JAJEQR010000054.1"/>
</dbReference>
<dbReference type="Proteomes" id="UP001198182">
    <property type="component" value="Unassembled WGS sequence"/>
</dbReference>
<keyword evidence="3" id="KW-1003">Cell membrane</keyword>
<evidence type="ECO:0000313" key="10">
    <source>
        <dbReference type="Proteomes" id="UP001198182"/>
    </source>
</evidence>
<keyword evidence="2 7" id="KW-0813">Transport</keyword>
<sequence length="293" mass="31799">MRGRKCNGPARKKKESQFAAVMKRLKRNKFAMAGLIIIILLILIAIFADVIAPYGYAEQDLKNTFASPSATHLCGTDKLGRDVFSRLIYGARESLLIGFLSVLLAASIGMVLGAIAGYYGGVLDNVLMRFLDIYQSIPNILMSMVLATALGASTQNTILALGISTIPLHARILRSQFMTLREQEYVEAAIATNANDFEIIFKHVLPNAISPMIVQITMSLGLSILAGATLSFLGLGAQPPSPEWGTMISEGRNYLRNYPYLALAPGLCIMVTVLSFNLLGDGLRDALDPKLKD</sequence>
<accession>A0AAE3ECH0</accession>